<proteinExistence type="predicted"/>
<reference evidence="2" key="2">
    <citation type="journal article" date="2023" name="IMA Fungus">
        <title>Comparative genomic study of the Penicillium genus elucidates a diverse pangenome and 15 lateral gene transfer events.</title>
        <authorList>
            <person name="Petersen C."/>
            <person name="Sorensen T."/>
            <person name="Nielsen M.R."/>
            <person name="Sondergaard T.E."/>
            <person name="Sorensen J.L."/>
            <person name="Fitzpatrick D.A."/>
            <person name="Frisvad J.C."/>
            <person name="Nielsen K.L."/>
        </authorList>
    </citation>
    <scope>NUCLEOTIDE SEQUENCE</scope>
    <source>
        <strain evidence="2">IBT 17660</strain>
    </source>
</reference>
<dbReference type="OrthoDB" id="2405944at2759"/>
<comment type="caution">
    <text evidence="2">The sequence shown here is derived from an EMBL/GenBank/DDBJ whole genome shotgun (WGS) entry which is preliminary data.</text>
</comment>
<keyword evidence="3" id="KW-1185">Reference proteome</keyword>
<dbReference type="AlphaFoldDB" id="A0A9W9WJ86"/>
<name>A0A9W9WJ86_9EURO</name>
<dbReference type="SUPFAM" id="SSF52540">
    <property type="entry name" value="P-loop containing nucleoside triphosphate hydrolases"/>
    <property type="match status" value="1"/>
</dbReference>
<evidence type="ECO:0008006" key="4">
    <source>
        <dbReference type="Google" id="ProtNLM"/>
    </source>
</evidence>
<feature type="region of interest" description="Disordered" evidence="1">
    <location>
        <begin position="104"/>
        <end position="142"/>
    </location>
</feature>
<dbReference type="Proteomes" id="UP001147760">
    <property type="component" value="Unassembled WGS sequence"/>
</dbReference>
<protein>
    <recommendedName>
        <fullName evidence="4">P-loop containing nucleoside triphosphate hydrolase protein</fullName>
    </recommendedName>
</protein>
<feature type="compositionally biased region" description="Basic and acidic residues" evidence="1">
    <location>
        <begin position="113"/>
        <end position="129"/>
    </location>
</feature>
<evidence type="ECO:0000313" key="2">
    <source>
        <dbReference type="EMBL" id="KAJ5465697.1"/>
    </source>
</evidence>
<accession>A0A9W9WJ86</accession>
<reference evidence="2" key="1">
    <citation type="submission" date="2022-12" db="EMBL/GenBank/DDBJ databases">
        <authorList>
            <person name="Petersen C."/>
        </authorList>
    </citation>
    <scope>NUCLEOTIDE SEQUENCE</scope>
    <source>
        <strain evidence="2">IBT 17660</strain>
    </source>
</reference>
<organism evidence="2 3">
    <name type="scientific">Penicillium desertorum</name>
    <dbReference type="NCBI Taxonomy" id="1303715"/>
    <lineage>
        <taxon>Eukaryota</taxon>
        <taxon>Fungi</taxon>
        <taxon>Dikarya</taxon>
        <taxon>Ascomycota</taxon>
        <taxon>Pezizomycotina</taxon>
        <taxon>Eurotiomycetes</taxon>
        <taxon>Eurotiomycetidae</taxon>
        <taxon>Eurotiales</taxon>
        <taxon>Aspergillaceae</taxon>
        <taxon>Penicillium</taxon>
    </lineage>
</organism>
<dbReference type="Gene3D" id="3.40.50.300">
    <property type="entry name" value="P-loop containing nucleotide triphosphate hydrolases"/>
    <property type="match status" value="1"/>
</dbReference>
<dbReference type="InterPro" id="IPR027417">
    <property type="entry name" value="P-loop_NTPase"/>
</dbReference>
<dbReference type="InterPro" id="IPR053226">
    <property type="entry name" value="Pyrrolopyrazine_biosynth_F"/>
</dbReference>
<dbReference type="EMBL" id="JAPWDO010000006">
    <property type="protein sequence ID" value="KAJ5465697.1"/>
    <property type="molecule type" value="Genomic_DNA"/>
</dbReference>
<dbReference type="PANTHER" id="PTHR48419:SF1">
    <property type="entry name" value="SULFOTRANSFERASE DOMAIN-CONTAINING PROTEIN"/>
    <property type="match status" value="1"/>
</dbReference>
<gene>
    <name evidence="2" type="ORF">N7530_009484</name>
</gene>
<evidence type="ECO:0000313" key="3">
    <source>
        <dbReference type="Proteomes" id="UP001147760"/>
    </source>
</evidence>
<dbReference type="PANTHER" id="PTHR48419">
    <property type="entry name" value="SULFOTRANSFERASE DOMAIN-CONTAINING PROTEIN"/>
    <property type="match status" value="1"/>
</dbReference>
<evidence type="ECO:0000256" key="1">
    <source>
        <dbReference type="SAM" id="MobiDB-lite"/>
    </source>
</evidence>
<sequence length="346" mass="39378">MSDKPIFVAAHPRACSTAFERVFMTQHDTITCFHEPFGDAFYYGPERLSARFPDEQARLSSGFSKSTYGSILESIKREASGGKRVFIKDIDYYLFAPDQKPTSIAPSLQKPANGHEKDAATDCDAEKEQNPYPTLAEPGNPTVMPREIQEQFHFTFLIRDPHYSVPSYYRCCIPPLHEITKFYYDPLEAGYDELRRHFDYLRDNGLVGPPIAMRPDLNSQNAEGAPTCHEICVIDADDMLEAPAATIEAFCNSVGLEYNPGMLQWDREVDHEVARGKFEKWRGFHDDALESTGLTARTHKRAPKSEEEFDADWRAKYGGEAAAMIRKPVDQNMSDYLYLKQFAMRV</sequence>